<dbReference type="GO" id="GO:0005737">
    <property type="term" value="C:cytoplasm"/>
    <property type="evidence" value="ECO:0007669"/>
    <property type="project" value="UniProtKB-SubCell"/>
</dbReference>
<dbReference type="InterPro" id="IPR012094">
    <property type="entry name" value="tRNA_Ile_lys_synt"/>
</dbReference>
<proteinExistence type="inferred from homology"/>
<keyword evidence="6 8" id="KW-0067">ATP-binding</keyword>
<organism evidence="10 11">
    <name type="scientific">Dyadobacter sediminis</name>
    <dbReference type="NCBI Taxonomy" id="1493691"/>
    <lineage>
        <taxon>Bacteria</taxon>
        <taxon>Pseudomonadati</taxon>
        <taxon>Bacteroidota</taxon>
        <taxon>Cytophagia</taxon>
        <taxon>Cytophagales</taxon>
        <taxon>Spirosomataceae</taxon>
        <taxon>Dyadobacter</taxon>
    </lineage>
</organism>
<dbReference type="InterPro" id="IPR012795">
    <property type="entry name" value="tRNA_Ile_lys_synt_N"/>
</dbReference>
<dbReference type="SMART" id="SM00977">
    <property type="entry name" value="TilS_C"/>
    <property type="match status" value="1"/>
</dbReference>
<dbReference type="Gene3D" id="3.40.50.620">
    <property type="entry name" value="HUPs"/>
    <property type="match status" value="1"/>
</dbReference>
<evidence type="ECO:0000256" key="8">
    <source>
        <dbReference type="HAMAP-Rule" id="MF_01161"/>
    </source>
</evidence>
<dbReference type="SUPFAM" id="SSF56037">
    <property type="entry name" value="PheT/TilS domain"/>
    <property type="match status" value="1"/>
</dbReference>
<dbReference type="GO" id="GO:0006400">
    <property type="term" value="P:tRNA modification"/>
    <property type="evidence" value="ECO:0007669"/>
    <property type="project" value="UniProtKB-UniRule"/>
</dbReference>
<dbReference type="GO" id="GO:0005524">
    <property type="term" value="F:ATP binding"/>
    <property type="evidence" value="ECO:0007669"/>
    <property type="project" value="UniProtKB-UniRule"/>
</dbReference>
<evidence type="ECO:0000256" key="1">
    <source>
        <dbReference type="ARBA" id="ARBA00004496"/>
    </source>
</evidence>
<dbReference type="HAMAP" id="MF_01161">
    <property type="entry name" value="tRNA_Ile_lys_synt"/>
    <property type="match status" value="1"/>
</dbReference>
<evidence type="ECO:0000256" key="6">
    <source>
        <dbReference type="ARBA" id="ARBA00022840"/>
    </source>
</evidence>
<dbReference type="InterPro" id="IPR014729">
    <property type="entry name" value="Rossmann-like_a/b/a_fold"/>
</dbReference>
<comment type="catalytic activity">
    <reaction evidence="7 8">
        <text>cytidine(34) in tRNA(Ile2) + L-lysine + ATP = lysidine(34) in tRNA(Ile2) + AMP + diphosphate + H(+)</text>
        <dbReference type="Rhea" id="RHEA:43744"/>
        <dbReference type="Rhea" id="RHEA-COMP:10625"/>
        <dbReference type="Rhea" id="RHEA-COMP:10670"/>
        <dbReference type="ChEBI" id="CHEBI:15378"/>
        <dbReference type="ChEBI" id="CHEBI:30616"/>
        <dbReference type="ChEBI" id="CHEBI:32551"/>
        <dbReference type="ChEBI" id="CHEBI:33019"/>
        <dbReference type="ChEBI" id="CHEBI:82748"/>
        <dbReference type="ChEBI" id="CHEBI:83665"/>
        <dbReference type="ChEBI" id="CHEBI:456215"/>
        <dbReference type="EC" id="6.3.4.19"/>
    </reaction>
</comment>
<name>A0A5R9KB53_9BACT</name>
<evidence type="ECO:0000256" key="2">
    <source>
        <dbReference type="ARBA" id="ARBA00022490"/>
    </source>
</evidence>
<dbReference type="AlphaFoldDB" id="A0A5R9KB53"/>
<dbReference type="Proteomes" id="UP000309788">
    <property type="component" value="Unassembled WGS sequence"/>
</dbReference>
<dbReference type="InterPro" id="IPR011063">
    <property type="entry name" value="TilS/TtcA_N"/>
</dbReference>
<evidence type="ECO:0000256" key="4">
    <source>
        <dbReference type="ARBA" id="ARBA00022694"/>
    </source>
</evidence>
<keyword evidence="2 8" id="KW-0963">Cytoplasm</keyword>
<dbReference type="CDD" id="cd01992">
    <property type="entry name" value="TilS_N"/>
    <property type="match status" value="1"/>
</dbReference>
<feature type="domain" description="Lysidine-tRNA(Ile) synthetase C-terminal" evidence="9">
    <location>
        <begin position="367"/>
        <end position="441"/>
    </location>
</feature>
<evidence type="ECO:0000256" key="5">
    <source>
        <dbReference type="ARBA" id="ARBA00022741"/>
    </source>
</evidence>
<comment type="subcellular location">
    <subcellularLocation>
        <location evidence="1 8">Cytoplasm</location>
    </subcellularLocation>
</comment>
<evidence type="ECO:0000313" key="11">
    <source>
        <dbReference type="Proteomes" id="UP000309788"/>
    </source>
</evidence>
<accession>A0A5R9KB53</accession>
<comment type="similarity">
    <text evidence="8">Belongs to the tRNA(Ile)-lysidine synthase family.</text>
</comment>
<dbReference type="NCBIfam" id="TIGR02433">
    <property type="entry name" value="lysidine_TilS_C"/>
    <property type="match status" value="1"/>
</dbReference>
<dbReference type="PANTHER" id="PTHR43033">
    <property type="entry name" value="TRNA(ILE)-LYSIDINE SYNTHASE-RELATED"/>
    <property type="match status" value="1"/>
</dbReference>
<keyword evidence="3 8" id="KW-0436">Ligase</keyword>
<dbReference type="RefSeq" id="WP_138282078.1">
    <property type="nucleotide sequence ID" value="NZ_BMGE01000003.1"/>
</dbReference>
<dbReference type="OrthoDB" id="9807403at2"/>
<evidence type="ECO:0000256" key="3">
    <source>
        <dbReference type="ARBA" id="ARBA00022598"/>
    </source>
</evidence>
<gene>
    <name evidence="8 10" type="primary">tilS</name>
    <name evidence="10" type="ORF">FEM55_14500</name>
</gene>
<dbReference type="Pfam" id="PF01171">
    <property type="entry name" value="ATP_bind_3"/>
    <property type="match status" value="1"/>
</dbReference>
<keyword evidence="5 8" id="KW-0547">Nucleotide-binding</keyword>
<dbReference type="SUPFAM" id="SSF52402">
    <property type="entry name" value="Adenine nucleotide alpha hydrolases-like"/>
    <property type="match status" value="1"/>
</dbReference>
<evidence type="ECO:0000256" key="7">
    <source>
        <dbReference type="ARBA" id="ARBA00048539"/>
    </source>
</evidence>
<keyword evidence="11" id="KW-1185">Reference proteome</keyword>
<keyword evidence="4 8" id="KW-0819">tRNA processing</keyword>
<protein>
    <recommendedName>
        <fullName evidence="8">tRNA(Ile)-lysidine synthase</fullName>
        <ecNumber evidence="8">6.3.4.19</ecNumber>
    </recommendedName>
    <alternativeName>
        <fullName evidence="8">tRNA(Ile)-2-lysyl-cytidine synthase</fullName>
    </alternativeName>
    <alternativeName>
        <fullName evidence="8">tRNA(Ile)-lysidine synthetase</fullName>
    </alternativeName>
</protein>
<reference evidence="10 11" key="1">
    <citation type="submission" date="2019-05" db="EMBL/GenBank/DDBJ databases">
        <authorList>
            <person name="Qu J.-H."/>
        </authorList>
    </citation>
    <scope>NUCLEOTIDE SEQUENCE [LARGE SCALE GENOMIC DNA]</scope>
    <source>
        <strain evidence="10 11">Z12</strain>
    </source>
</reference>
<dbReference type="EC" id="6.3.4.19" evidence="8"/>
<dbReference type="GO" id="GO:0032267">
    <property type="term" value="F:tRNA(Ile)-lysidine synthase activity"/>
    <property type="evidence" value="ECO:0007669"/>
    <property type="project" value="UniProtKB-EC"/>
</dbReference>
<dbReference type="PANTHER" id="PTHR43033:SF1">
    <property type="entry name" value="TRNA(ILE)-LYSIDINE SYNTHASE-RELATED"/>
    <property type="match status" value="1"/>
</dbReference>
<comment type="caution">
    <text evidence="10">The sequence shown here is derived from an EMBL/GenBank/DDBJ whole genome shotgun (WGS) entry which is preliminary data.</text>
</comment>
<feature type="binding site" evidence="8">
    <location>
        <begin position="26"/>
        <end position="31"/>
    </location>
    <ligand>
        <name>ATP</name>
        <dbReference type="ChEBI" id="CHEBI:30616"/>
    </ligand>
</feature>
<evidence type="ECO:0000313" key="10">
    <source>
        <dbReference type="EMBL" id="TLU91969.1"/>
    </source>
</evidence>
<dbReference type="EMBL" id="VCEI01000025">
    <property type="protein sequence ID" value="TLU91969.1"/>
    <property type="molecule type" value="Genomic_DNA"/>
</dbReference>
<evidence type="ECO:0000259" key="9">
    <source>
        <dbReference type="SMART" id="SM00977"/>
    </source>
</evidence>
<sequence>MLDSFLTFINQQGFNLRDQSCLLAVSGGVDSIVMTHLFYKMGYSAVIAHCNFSLRGAESDGDETFVNQLAESYGFEFVSKKFDTKMFATEQSVSTQMAARELRYTWFEEVRKSYSLPWIATAHHINDSLETSVLNLVRGTGISGLYGISARNNFVIRPLLFASREQILDYATEHHLQWREDESNDSDDYKRNLIRHKVVPVFKEMNPSLESTFVSSSERLKSADNLLRLYLEDWKKEVMQIENGLVRIPIIKIAAASEPVYRLWSILQDFGFTYSQSRQVGSHLNGISGRLFSSSSHSLLMDRSELIIKPKQDAGNKNNIPVTNPDTKIVLSHYSLIFSKIFNVDEVTINKEKHSAYIDADKLIFPLTIRKWLTGDYLMPFGMKGKKKKVSDLLIDLKFDLFQKENIYLLENGNGEIIWVVDVRLDERYRIQDFTRQIMVISLNQNE</sequence>
<comment type="function">
    <text evidence="8">Ligates lysine onto the cytidine present at position 34 of the AUA codon-specific tRNA(Ile) that contains the anticodon CAU, in an ATP-dependent manner. Cytidine is converted to lysidine, thus changing the amino acid specificity of the tRNA from methionine to isoleucine.</text>
</comment>
<dbReference type="NCBIfam" id="TIGR02432">
    <property type="entry name" value="lysidine_TilS_N"/>
    <property type="match status" value="1"/>
</dbReference>
<dbReference type="InterPro" id="IPR012796">
    <property type="entry name" value="Lysidine-tRNA-synth_C"/>
</dbReference>
<comment type="domain">
    <text evidence="8">The N-terminal region contains the highly conserved SGGXDS motif, predicted to be a P-loop motif involved in ATP binding.</text>
</comment>